<dbReference type="EMBL" id="NIZT01000008">
    <property type="protein sequence ID" value="RBQ24261.1"/>
    <property type="molecule type" value="Genomic_DNA"/>
</dbReference>
<proteinExistence type="predicted"/>
<evidence type="ECO:0000313" key="2">
    <source>
        <dbReference type="Proteomes" id="UP000253099"/>
    </source>
</evidence>
<protein>
    <submittedName>
        <fullName evidence="1">Uncharacterized protein</fullName>
    </submittedName>
</protein>
<accession>A0A366MDD2</accession>
<sequence>MGRSLLIRGNNSIIANSIFNNSYSTDGGGSVRIDVIRIL</sequence>
<comment type="caution">
    <text evidence="1">The sequence shown here is derived from an EMBL/GenBank/DDBJ whole genome shotgun (WGS) entry which is preliminary data.</text>
</comment>
<evidence type="ECO:0000313" key="1">
    <source>
        <dbReference type="EMBL" id="RBQ24261.1"/>
    </source>
</evidence>
<reference evidence="1 2" key="1">
    <citation type="submission" date="2018-06" db="EMBL/GenBank/DDBJ databases">
        <title>Genomic insight into two independent archaeal endosymbiosis events.</title>
        <authorList>
            <person name="Lind A.E."/>
            <person name="Lewis W.H."/>
            <person name="Spang A."/>
            <person name="Guy L."/>
            <person name="Embley M.T."/>
            <person name="Ettema T.J.G."/>
        </authorList>
    </citation>
    <scope>NUCLEOTIDE SEQUENCE [LARGE SCALE GENOMIC DNA]</scope>
    <source>
        <strain evidence="1">NOE</strain>
    </source>
</reference>
<keyword evidence="2" id="KW-1185">Reference proteome</keyword>
<gene>
    <name evidence="1" type="ORF">ALNOE001_03860</name>
</gene>
<organism evidence="1 2">
    <name type="scientific">Candidatus Methanobinarius endosymbioticus</name>
    <dbReference type="NCBI Taxonomy" id="2006182"/>
    <lineage>
        <taxon>Archaea</taxon>
        <taxon>Methanobacteriati</taxon>
        <taxon>Methanobacteriota</taxon>
        <taxon>Methanomada group</taxon>
        <taxon>Methanobacteria</taxon>
        <taxon>Methanobacteriales</taxon>
        <taxon>Methanobacteriaceae</taxon>
        <taxon>Candidatus Methanobinarius</taxon>
    </lineage>
</organism>
<dbReference type="AlphaFoldDB" id="A0A366MDD2"/>
<name>A0A366MDD2_9EURY</name>
<dbReference type="Proteomes" id="UP000253099">
    <property type="component" value="Unassembled WGS sequence"/>
</dbReference>